<organism evidence="1 2">
    <name type="scientific">Botryotinia calthae</name>
    <dbReference type="NCBI Taxonomy" id="38488"/>
    <lineage>
        <taxon>Eukaryota</taxon>
        <taxon>Fungi</taxon>
        <taxon>Dikarya</taxon>
        <taxon>Ascomycota</taxon>
        <taxon>Pezizomycotina</taxon>
        <taxon>Leotiomycetes</taxon>
        <taxon>Helotiales</taxon>
        <taxon>Sclerotiniaceae</taxon>
        <taxon>Botryotinia</taxon>
    </lineage>
</organism>
<accession>A0A4Y8CTV5</accession>
<protein>
    <submittedName>
        <fullName evidence="1">Uncharacterized protein</fullName>
    </submittedName>
</protein>
<gene>
    <name evidence="1" type="ORF">BOTCAL_0331g00040</name>
</gene>
<dbReference type="Proteomes" id="UP000297299">
    <property type="component" value="Unassembled WGS sequence"/>
</dbReference>
<reference evidence="1 2" key="1">
    <citation type="submission" date="2017-11" db="EMBL/GenBank/DDBJ databases">
        <title>Comparative genomics of Botrytis spp.</title>
        <authorList>
            <person name="Valero-Jimenez C.A."/>
            <person name="Tapia P."/>
            <person name="Veloso J."/>
            <person name="Silva-Moreno E."/>
            <person name="Staats M."/>
            <person name="Valdes J.H."/>
            <person name="Van Kan J.A.L."/>
        </authorList>
    </citation>
    <scope>NUCLEOTIDE SEQUENCE [LARGE SCALE GENOMIC DNA]</scope>
    <source>
        <strain evidence="1 2">MUCL2830</strain>
    </source>
</reference>
<proteinExistence type="predicted"/>
<keyword evidence="2" id="KW-1185">Reference proteome</keyword>
<evidence type="ECO:0000313" key="1">
    <source>
        <dbReference type="EMBL" id="TEY45484.1"/>
    </source>
</evidence>
<evidence type="ECO:0000313" key="2">
    <source>
        <dbReference type="Proteomes" id="UP000297299"/>
    </source>
</evidence>
<sequence>MISLKVFTTNFGRESHFKQDKAAAQRYRSALLPIPVSSEQNIDPKAYLGGEKFPRIYSQHIGIDSDFGGSQTDIRVDFVWLFTYIFMSKTAGTIGRICFVGC</sequence>
<dbReference type="AlphaFoldDB" id="A0A4Y8CTV5"/>
<dbReference type="EMBL" id="PHWZ01000330">
    <property type="protein sequence ID" value="TEY45484.1"/>
    <property type="molecule type" value="Genomic_DNA"/>
</dbReference>
<comment type="caution">
    <text evidence="1">The sequence shown here is derived from an EMBL/GenBank/DDBJ whole genome shotgun (WGS) entry which is preliminary data.</text>
</comment>
<name>A0A4Y8CTV5_9HELO</name>